<evidence type="ECO:0000313" key="2">
    <source>
        <dbReference type="EMBL" id="ERT10615.1"/>
    </source>
</evidence>
<feature type="domain" description="AMP-dependent synthetase/ligase" evidence="1">
    <location>
        <begin position="295"/>
        <end position="466"/>
    </location>
</feature>
<dbReference type="Pfam" id="PF00501">
    <property type="entry name" value="AMP-binding"/>
    <property type="match status" value="1"/>
</dbReference>
<dbReference type="EMBL" id="AXDT01000288">
    <property type="protein sequence ID" value="ERT10615.1"/>
    <property type="molecule type" value="Genomic_DNA"/>
</dbReference>
<reference evidence="2 3" key="1">
    <citation type="submission" date="2013-10" db="EMBL/GenBank/DDBJ databases">
        <title>Whole Genome Shotgun Sequence of Photorhabdus temperata J3.</title>
        <authorList>
            <person name="Park G.-S."/>
            <person name="Hong S.-J."/>
            <person name="Shin J.-H."/>
        </authorList>
    </citation>
    <scope>NUCLEOTIDE SEQUENCE [LARGE SCALE GENOMIC DNA]</scope>
    <source>
        <strain evidence="2 3">J3</strain>
    </source>
</reference>
<dbReference type="PROSITE" id="PS00455">
    <property type="entry name" value="AMP_BINDING"/>
    <property type="match status" value="1"/>
</dbReference>
<gene>
    <name evidence="2" type="ORF">O185_23830</name>
</gene>
<organism evidence="2 3">
    <name type="scientific">Photorhabdus temperata J3</name>
    <dbReference type="NCBI Taxonomy" id="1389415"/>
    <lineage>
        <taxon>Bacteria</taxon>
        <taxon>Pseudomonadati</taxon>
        <taxon>Pseudomonadota</taxon>
        <taxon>Gammaproteobacteria</taxon>
        <taxon>Enterobacterales</taxon>
        <taxon>Morganellaceae</taxon>
        <taxon>Photorhabdus</taxon>
    </lineage>
</organism>
<dbReference type="SUPFAM" id="SSF52777">
    <property type="entry name" value="CoA-dependent acyltransferases"/>
    <property type="match status" value="1"/>
</dbReference>
<dbReference type="SUPFAM" id="SSF56801">
    <property type="entry name" value="Acetyl-CoA synthetase-like"/>
    <property type="match status" value="1"/>
</dbReference>
<dbReference type="Gene3D" id="3.40.50.980">
    <property type="match status" value="2"/>
</dbReference>
<dbReference type="PANTHER" id="PTHR45527:SF1">
    <property type="entry name" value="FATTY ACID SYNTHASE"/>
    <property type="match status" value="1"/>
</dbReference>
<evidence type="ECO:0000259" key="1">
    <source>
        <dbReference type="Pfam" id="PF00501"/>
    </source>
</evidence>
<protein>
    <recommendedName>
        <fullName evidence="1">AMP-dependent synthetase/ligase domain-containing protein</fullName>
    </recommendedName>
</protein>
<dbReference type="AlphaFoldDB" id="U7QU38"/>
<dbReference type="GO" id="GO:0031177">
    <property type="term" value="F:phosphopantetheine binding"/>
    <property type="evidence" value="ECO:0007669"/>
    <property type="project" value="TreeGrafter"/>
</dbReference>
<dbReference type="InterPro" id="IPR020845">
    <property type="entry name" value="AMP-binding_CS"/>
</dbReference>
<sequence>MKDNIVRLGNVLKTELVSQTSENITNVSDSSPQNQNVKKILQALMPSELFWYERLAALQPLQLPFETTGEQTEPSWAISAWQSPLPGNSEEDPLRRLLQTFVIYLARLTHQTEFQIGWCVDEEKETPNMLTGLAPVVPMAVEIAFDKPWSMVADWIDDELARLAQHRTFSLDFLFCTPSLRAIPALATSRPWRIAVSVIQDDRPCDQEMLGELLTLQINAQGGFRWIYDANGLSAEEILRMSEHLQVLALSKRVNDEVPVRQLNLLPEAERTLLLETWNATQAPYPDQLCIHQLFEQQAEKKPEAIALIEGDKTLNYAELNIRANRLACQLIEQGISPDEHVAILLERSIELVVAQLAILKAGAIYVPVDPSVPDERKIWLMNDCSAKLLITNAQSDVPSGLSVPLLRFSGEADTRREEDSFNPDLPRSSAGSAYIMYTSGSTGTPKGVVVPHRAVVRLVINNAMPKSNGMSGLLLRLTRRLMPARLKSGHRCSTAVRWWLSTMPRC</sequence>
<dbReference type="InterPro" id="IPR000873">
    <property type="entry name" value="AMP-dep_synth/lig_dom"/>
</dbReference>
<name>U7QU38_PHOTE</name>
<dbReference type="GO" id="GO:0043041">
    <property type="term" value="P:amino acid activation for nonribosomal peptide biosynthetic process"/>
    <property type="evidence" value="ECO:0007669"/>
    <property type="project" value="TreeGrafter"/>
</dbReference>
<keyword evidence="3" id="KW-1185">Reference proteome</keyword>
<dbReference type="Proteomes" id="UP000017133">
    <property type="component" value="Unassembled WGS sequence"/>
</dbReference>
<dbReference type="GO" id="GO:0044550">
    <property type="term" value="P:secondary metabolite biosynthetic process"/>
    <property type="evidence" value="ECO:0007669"/>
    <property type="project" value="TreeGrafter"/>
</dbReference>
<proteinExistence type="predicted"/>
<dbReference type="PATRIC" id="fig|1389415.4.peg.4757"/>
<dbReference type="Gene3D" id="3.30.559.30">
    <property type="entry name" value="Nonribosomal peptide synthetase, condensation domain"/>
    <property type="match status" value="1"/>
</dbReference>
<dbReference type="FunFam" id="3.40.50.980:FF:000001">
    <property type="entry name" value="Non-ribosomal peptide synthetase"/>
    <property type="match status" value="1"/>
</dbReference>
<dbReference type="PANTHER" id="PTHR45527">
    <property type="entry name" value="NONRIBOSOMAL PEPTIDE SYNTHETASE"/>
    <property type="match status" value="1"/>
</dbReference>
<accession>U7QU38</accession>
<evidence type="ECO:0000313" key="3">
    <source>
        <dbReference type="Proteomes" id="UP000017133"/>
    </source>
</evidence>
<dbReference type="GO" id="GO:0005737">
    <property type="term" value="C:cytoplasm"/>
    <property type="evidence" value="ECO:0007669"/>
    <property type="project" value="TreeGrafter"/>
</dbReference>
<comment type="caution">
    <text evidence="2">The sequence shown here is derived from an EMBL/GenBank/DDBJ whole genome shotgun (WGS) entry which is preliminary data.</text>
</comment>